<evidence type="ECO:0000256" key="3">
    <source>
        <dbReference type="ARBA" id="ARBA00022729"/>
    </source>
</evidence>
<dbReference type="EMBL" id="JAFEKC020000013">
    <property type="protein sequence ID" value="KAK0511672.1"/>
    <property type="molecule type" value="Genomic_DNA"/>
</dbReference>
<evidence type="ECO:0000256" key="6">
    <source>
        <dbReference type="SAM" id="MobiDB-lite"/>
    </source>
</evidence>
<dbReference type="Proteomes" id="UP001166286">
    <property type="component" value="Unassembled WGS sequence"/>
</dbReference>
<dbReference type="Pfam" id="PF03388">
    <property type="entry name" value="Lectin_leg-like"/>
    <property type="match status" value="1"/>
</dbReference>
<keyword evidence="11" id="KW-1185">Reference proteome</keyword>
<dbReference type="InterPro" id="IPR005052">
    <property type="entry name" value="Lectin_leg"/>
</dbReference>
<keyword evidence="5 7" id="KW-0472">Membrane</keyword>
<dbReference type="Gene3D" id="2.60.120.200">
    <property type="match status" value="1"/>
</dbReference>
<evidence type="ECO:0000313" key="10">
    <source>
        <dbReference type="EMBL" id="KAK0511672.1"/>
    </source>
</evidence>
<sequence>MLLSWQASIPWLLAACIGVQAVTAPEGVRQIPLRSHSLSAEPPQPYLDSDMQSRYFEFGEDTIVRADQYIRLTSDMQGQSGWLFSRMPITATNWMIEIEFKIHGRGHLHGDGMAIWVTEERGKPGKVFGHTDNFNGLGIFLDTYKNSRPGVTFPYVMAMLGNSSVSYDKDHDGKDNELAGCSARGIRTGGTIPTKIRLTYYAESSLRVDLQYKGPDEWTECFETEAIKLPQTAYLGFSAETGELSDNHDIINVAAHNLHVRQNQGSSRSSKDQGGKARTKPYNPGGTKERGSWRWFFLKIVLFGIVVVGGYVGYTMYRTSKRSSRF</sequence>
<evidence type="ECO:0000256" key="8">
    <source>
        <dbReference type="SAM" id="SignalP"/>
    </source>
</evidence>
<dbReference type="AlphaFoldDB" id="A0AA39QYN5"/>
<evidence type="ECO:0000313" key="11">
    <source>
        <dbReference type="Proteomes" id="UP001166286"/>
    </source>
</evidence>
<keyword evidence="4 7" id="KW-1133">Transmembrane helix</keyword>
<dbReference type="GO" id="GO:0005789">
    <property type="term" value="C:endoplasmic reticulum membrane"/>
    <property type="evidence" value="ECO:0007669"/>
    <property type="project" value="TreeGrafter"/>
</dbReference>
<dbReference type="FunFam" id="2.60.120.200:FF:000095">
    <property type="entry name" value="Lectin family integral membrane protein"/>
    <property type="match status" value="1"/>
</dbReference>
<comment type="subcellular location">
    <subcellularLocation>
        <location evidence="1">Membrane</location>
        <topology evidence="1">Single-pass type I membrane protein</topology>
    </subcellularLocation>
</comment>
<dbReference type="GO" id="GO:0005537">
    <property type="term" value="F:D-mannose binding"/>
    <property type="evidence" value="ECO:0007669"/>
    <property type="project" value="TreeGrafter"/>
</dbReference>
<proteinExistence type="predicted"/>
<dbReference type="GO" id="GO:0030134">
    <property type="term" value="C:COPII-coated ER to Golgi transport vesicle"/>
    <property type="evidence" value="ECO:0007669"/>
    <property type="project" value="TreeGrafter"/>
</dbReference>
<evidence type="ECO:0000256" key="2">
    <source>
        <dbReference type="ARBA" id="ARBA00022692"/>
    </source>
</evidence>
<evidence type="ECO:0000256" key="1">
    <source>
        <dbReference type="ARBA" id="ARBA00004479"/>
    </source>
</evidence>
<comment type="caution">
    <text evidence="10">The sequence shown here is derived from an EMBL/GenBank/DDBJ whole genome shotgun (WGS) entry which is preliminary data.</text>
</comment>
<evidence type="ECO:0000256" key="5">
    <source>
        <dbReference type="ARBA" id="ARBA00023136"/>
    </source>
</evidence>
<feature type="domain" description="L-type lectin-like" evidence="9">
    <location>
        <begin position="34"/>
        <end position="258"/>
    </location>
</feature>
<keyword evidence="3 8" id="KW-0732">Signal</keyword>
<dbReference type="CDD" id="cd07308">
    <property type="entry name" value="lectin_leg-like"/>
    <property type="match status" value="1"/>
</dbReference>
<evidence type="ECO:0000259" key="9">
    <source>
        <dbReference type="PROSITE" id="PS51328"/>
    </source>
</evidence>
<dbReference type="InterPro" id="IPR013320">
    <property type="entry name" value="ConA-like_dom_sf"/>
</dbReference>
<feature type="region of interest" description="Disordered" evidence="6">
    <location>
        <begin position="261"/>
        <end position="286"/>
    </location>
</feature>
<dbReference type="PANTHER" id="PTHR12223:SF45">
    <property type="entry name" value="RE50040P"/>
    <property type="match status" value="1"/>
</dbReference>
<feature type="chain" id="PRO_5041381945" description="L-type lectin-like domain-containing protein" evidence="8">
    <location>
        <begin position="22"/>
        <end position="326"/>
    </location>
</feature>
<evidence type="ECO:0000256" key="4">
    <source>
        <dbReference type="ARBA" id="ARBA00022989"/>
    </source>
</evidence>
<dbReference type="GO" id="GO:0000139">
    <property type="term" value="C:Golgi membrane"/>
    <property type="evidence" value="ECO:0007669"/>
    <property type="project" value="TreeGrafter"/>
</dbReference>
<feature type="signal peptide" evidence="8">
    <location>
        <begin position="1"/>
        <end position="21"/>
    </location>
</feature>
<dbReference type="GO" id="GO:0005793">
    <property type="term" value="C:endoplasmic reticulum-Golgi intermediate compartment"/>
    <property type="evidence" value="ECO:0007669"/>
    <property type="project" value="TreeGrafter"/>
</dbReference>
<dbReference type="InterPro" id="IPR051136">
    <property type="entry name" value="Intracellular_Lectin-GPT"/>
</dbReference>
<dbReference type="PROSITE" id="PS51328">
    <property type="entry name" value="L_LECTIN_LIKE"/>
    <property type="match status" value="1"/>
</dbReference>
<evidence type="ECO:0000256" key="7">
    <source>
        <dbReference type="SAM" id="Phobius"/>
    </source>
</evidence>
<organism evidence="10 11">
    <name type="scientific">Cladonia borealis</name>
    <dbReference type="NCBI Taxonomy" id="184061"/>
    <lineage>
        <taxon>Eukaryota</taxon>
        <taxon>Fungi</taxon>
        <taxon>Dikarya</taxon>
        <taxon>Ascomycota</taxon>
        <taxon>Pezizomycotina</taxon>
        <taxon>Lecanoromycetes</taxon>
        <taxon>OSLEUM clade</taxon>
        <taxon>Lecanoromycetidae</taxon>
        <taxon>Lecanorales</taxon>
        <taxon>Lecanorineae</taxon>
        <taxon>Cladoniaceae</taxon>
        <taxon>Cladonia</taxon>
    </lineage>
</organism>
<protein>
    <recommendedName>
        <fullName evidence="9">L-type lectin-like domain-containing protein</fullName>
    </recommendedName>
</protein>
<accession>A0AA39QYN5</accession>
<feature type="transmembrane region" description="Helical" evidence="7">
    <location>
        <begin position="293"/>
        <end position="317"/>
    </location>
</feature>
<name>A0AA39QYN5_9LECA</name>
<reference evidence="10" key="1">
    <citation type="submission" date="2023-03" db="EMBL/GenBank/DDBJ databases">
        <title>Complete genome of Cladonia borealis.</title>
        <authorList>
            <person name="Park H."/>
        </authorList>
    </citation>
    <scope>NUCLEOTIDE SEQUENCE</scope>
    <source>
        <strain evidence="10">ANT050790</strain>
    </source>
</reference>
<keyword evidence="2 7" id="KW-0812">Transmembrane</keyword>
<dbReference type="GO" id="GO:0006888">
    <property type="term" value="P:endoplasmic reticulum to Golgi vesicle-mediated transport"/>
    <property type="evidence" value="ECO:0007669"/>
    <property type="project" value="TreeGrafter"/>
</dbReference>
<dbReference type="SUPFAM" id="SSF49899">
    <property type="entry name" value="Concanavalin A-like lectins/glucanases"/>
    <property type="match status" value="1"/>
</dbReference>
<gene>
    <name evidence="10" type="ORF">JMJ35_006245</name>
</gene>
<dbReference type="PANTHER" id="PTHR12223">
    <property type="entry name" value="VESICULAR MANNOSE-BINDING LECTIN"/>
    <property type="match status" value="1"/>
</dbReference>